<dbReference type="InterPro" id="IPR011047">
    <property type="entry name" value="Quinoprotein_ADH-like_sf"/>
</dbReference>
<feature type="region of interest" description="Disordered" evidence="1">
    <location>
        <begin position="50"/>
        <end position="93"/>
    </location>
</feature>
<feature type="region of interest" description="Disordered" evidence="1">
    <location>
        <begin position="112"/>
        <end position="131"/>
    </location>
</feature>
<dbReference type="SUPFAM" id="SSF50998">
    <property type="entry name" value="Quinoprotein alcohol dehydrogenase-like"/>
    <property type="match status" value="1"/>
</dbReference>
<feature type="compositionally biased region" description="Low complexity" evidence="1">
    <location>
        <begin position="698"/>
        <end position="713"/>
    </location>
</feature>
<feature type="compositionally biased region" description="Basic and acidic residues" evidence="1">
    <location>
        <begin position="50"/>
        <end position="88"/>
    </location>
</feature>
<dbReference type="EMBL" id="BSOZ01000037">
    <property type="protein sequence ID" value="GLS05164.1"/>
    <property type="molecule type" value="Genomic_DNA"/>
</dbReference>
<evidence type="ECO:0000256" key="1">
    <source>
        <dbReference type="SAM" id="MobiDB-lite"/>
    </source>
</evidence>
<proteinExistence type="predicted"/>
<gene>
    <name evidence="2" type="ORF">GCM10007860_23140</name>
</gene>
<evidence type="ECO:0000313" key="2">
    <source>
        <dbReference type="EMBL" id="GLS05164.1"/>
    </source>
</evidence>
<reference evidence="3" key="1">
    <citation type="journal article" date="2019" name="Int. J. Syst. Evol. Microbiol.">
        <title>The Global Catalogue of Microorganisms (GCM) 10K type strain sequencing project: providing services to taxonomists for standard genome sequencing and annotation.</title>
        <authorList>
            <consortium name="The Broad Institute Genomics Platform"/>
            <consortium name="The Broad Institute Genome Sequencing Center for Infectious Disease"/>
            <person name="Wu L."/>
            <person name="Ma J."/>
        </authorList>
    </citation>
    <scope>NUCLEOTIDE SEQUENCE [LARGE SCALE GENOMIC DNA]</scope>
    <source>
        <strain evidence="3">NBRC 104970</strain>
    </source>
</reference>
<feature type="region of interest" description="Disordered" evidence="1">
    <location>
        <begin position="698"/>
        <end position="724"/>
    </location>
</feature>
<protein>
    <submittedName>
        <fullName evidence="2">Uncharacterized protein</fullName>
    </submittedName>
</protein>
<name>A0ABQ6BUK9_9NEIS</name>
<accession>A0ABQ6BUK9</accession>
<organism evidence="2 3">
    <name type="scientific">Chitiniphilus shinanonensis</name>
    <dbReference type="NCBI Taxonomy" id="553088"/>
    <lineage>
        <taxon>Bacteria</taxon>
        <taxon>Pseudomonadati</taxon>
        <taxon>Pseudomonadota</taxon>
        <taxon>Betaproteobacteria</taxon>
        <taxon>Neisseriales</taxon>
        <taxon>Chitinibacteraceae</taxon>
        <taxon>Chitiniphilus</taxon>
    </lineage>
</organism>
<sequence length="766" mass="84289">MSHYRERAPRWRRGMLAVVALAIGAPAWAVDYDALSRGLQQLQRVLEQNDRDNELREAQERADEARRQAEQQRRAQQDAAARQRERQQELAGLTPPAEWAGQLVFHRRQLERGNRAASGPRPTFDITSNGTVGVAQDGRRLGYVNLSNQLVIRDLPGGRERVLREGLNKDVGWSVSFVGERSILLNGGFSKNGYIELMDGDGQRLQLWQGGDFQAYPTEGRLQVQQASYYPDKYCKGVWLYDERGQMVQQLVLSSKVDTCWPRAGADGSLEVVTVEGNTLTHYVNGERRQSFRGDTRRGDSTTPLVYGYIGTLPYLVSYLNGDENTREPFQVWDLAQGKPLCQIARRGLAWLLADKQGHAYITSPPQRVSLPDCQTTAIAATGKLTLDGDLGWIHQPETGVISVLALSSNQEKFRLQSRFREDGLYVQRLPGQPRYLAVGPWSWNAKGGQTVQIFDLDNGTLARELPGGLNWNSSFSTRAEIVDGNWHTQGWPIVLGARAEPAADPQQFLAGMKKDKYESTADYRARVAKLTLPYQMDIQVKDYDADGGYFVGEWRDVPIGVPVPPAQARQLDGQTTLSLKGQLAVLDENFLVLRDASVTLPDGGTLPLANKAAAPTAAAAPKPTLALAKPPLAAKGKPVAASCNGTLDYLAPQLRAYTSPELAEVRRTILGSNMGQMLAEARQQGATADTVQQLVEQAEQAASEAATTAEQSDGGGNSIQRADNGTLPLQWPCEGIHASAVCVYVMHKWEALTYRELGKALARCN</sequence>
<comment type="caution">
    <text evidence="2">The sequence shown here is derived from an EMBL/GenBank/DDBJ whole genome shotgun (WGS) entry which is preliminary data.</text>
</comment>
<dbReference type="RefSeq" id="WP_157235913.1">
    <property type="nucleotide sequence ID" value="NZ_BSOZ01000037.1"/>
</dbReference>
<dbReference type="Proteomes" id="UP001156836">
    <property type="component" value="Unassembled WGS sequence"/>
</dbReference>
<keyword evidence="3" id="KW-1185">Reference proteome</keyword>
<evidence type="ECO:0000313" key="3">
    <source>
        <dbReference type="Proteomes" id="UP001156836"/>
    </source>
</evidence>